<dbReference type="KEGG" id="ful:C4N20_08685"/>
<evidence type="ECO:0000313" key="1">
    <source>
        <dbReference type="EMBL" id="SQI99882.1"/>
    </source>
</evidence>
<dbReference type="GeneID" id="78454884"/>
<dbReference type="RefSeq" id="WP_005979097.1">
    <property type="nucleotide sequence ID" value="NZ_BAABXY010000001.1"/>
</dbReference>
<sequence length="119" mass="14360">MKIKLFYFIISCVFAVITSTNNKIDKVHWQFKEKGQNILLLEIQESKIKNYTSIFINKIEPENDLTNKIKGKFEIFYENVFHTEISEEINRNNKEAEITGRELPYYTILYRYKDRVLRI</sequence>
<name>A0AAX2J8U5_9FUSO</name>
<dbReference type="AlphaFoldDB" id="A0AAX2J8U5"/>
<proteinExistence type="predicted"/>
<evidence type="ECO:0000313" key="2">
    <source>
        <dbReference type="Proteomes" id="UP000249008"/>
    </source>
</evidence>
<dbReference type="Proteomes" id="UP000249008">
    <property type="component" value="Chromosome 1"/>
</dbReference>
<gene>
    <name evidence="1" type="ORF">NCTC12112_00288</name>
</gene>
<protein>
    <submittedName>
        <fullName evidence="1">Uncharacterized protein</fullName>
    </submittedName>
</protein>
<reference evidence="1 2" key="1">
    <citation type="submission" date="2018-06" db="EMBL/GenBank/DDBJ databases">
        <authorList>
            <consortium name="Pathogen Informatics"/>
            <person name="Doyle S."/>
        </authorList>
    </citation>
    <scope>NUCLEOTIDE SEQUENCE [LARGE SCALE GENOMIC DNA]</scope>
    <source>
        <strain evidence="1 2">NCTC12112</strain>
    </source>
</reference>
<dbReference type="EMBL" id="LS483487">
    <property type="protein sequence ID" value="SQI99882.1"/>
    <property type="molecule type" value="Genomic_DNA"/>
</dbReference>
<organism evidence="1 2">
    <name type="scientific">Fusobacterium ulcerans</name>
    <dbReference type="NCBI Taxonomy" id="861"/>
    <lineage>
        <taxon>Bacteria</taxon>
        <taxon>Fusobacteriati</taxon>
        <taxon>Fusobacteriota</taxon>
        <taxon>Fusobacteriia</taxon>
        <taxon>Fusobacteriales</taxon>
        <taxon>Fusobacteriaceae</taxon>
        <taxon>Fusobacterium</taxon>
    </lineage>
</organism>
<accession>A0AAX2J8U5</accession>